<evidence type="ECO:0000313" key="2">
    <source>
        <dbReference type="Proteomes" id="UP001230220"/>
    </source>
</evidence>
<proteinExistence type="predicted"/>
<protein>
    <submittedName>
        <fullName evidence="1">Rrf2 family protein</fullName>
    </submittedName>
</protein>
<gene>
    <name evidence="1" type="ORF">J2S15_002533</name>
</gene>
<dbReference type="PANTHER" id="PTHR33221:SF9">
    <property type="entry name" value="RRF2 FAMILY PROTEIN"/>
    <property type="match status" value="1"/>
</dbReference>
<accession>A0ABU0E4F3</accession>
<organism evidence="1 2">
    <name type="scientific">Breznakia pachnodae</name>
    <dbReference type="NCBI Taxonomy" id="265178"/>
    <lineage>
        <taxon>Bacteria</taxon>
        <taxon>Bacillati</taxon>
        <taxon>Bacillota</taxon>
        <taxon>Erysipelotrichia</taxon>
        <taxon>Erysipelotrichales</taxon>
        <taxon>Erysipelotrichaceae</taxon>
        <taxon>Breznakia</taxon>
    </lineage>
</organism>
<evidence type="ECO:0000313" key="1">
    <source>
        <dbReference type="EMBL" id="MDQ0361783.1"/>
    </source>
</evidence>
<comment type="caution">
    <text evidence="1">The sequence shown here is derived from an EMBL/GenBank/DDBJ whole genome shotgun (WGS) entry which is preliminary data.</text>
</comment>
<dbReference type="SUPFAM" id="SSF46785">
    <property type="entry name" value="Winged helix' DNA-binding domain"/>
    <property type="match status" value="1"/>
</dbReference>
<dbReference type="InterPro" id="IPR000944">
    <property type="entry name" value="Tscrpt_reg_Rrf2"/>
</dbReference>
<dbReference type="InterPro" id="IPR036388">
    <property type="entry name" value="WH-like_DNA-bd_sf"/>
</dbReference>
<reference evidence="1 2" key="1">
    <citation type="submission" date="2023-07" db="EMBL/GenBank/DDBJ databases">
        <title>Genomic Encyclopedia of Type Strains, Phase IV (KMG-IV): sequencing the most valuable type-strain genomes for metagenomic binning, comparative biology and taxonomic classification.</title>
        <authorList>
            <person name="Goeker M."/>
        </authorList>
    </citation>
    <scope>NUCLEOTIDE SEQUENCE [LARGE SCALE GENOMIC DNA]</scope>
    <source>
        <strain evidence="1 2">DSM 16784</strain>
    </source>
</reference>
<dbReference type="RefSeq" id="WP_307408815.1">
    <property type="nucleotide sequence ID" value="NZ_JAUSUR010000004.1"/>
</dbReference>
<dbReference type="NCBIfam" id="TIGR00738">
    <property type="entry name" value="rrf2_super"/>
    <property type="match status" value="1"/>
</dbReference>
<dbReference type="Proteomes" id="UP001230220">
    <property type="component" value="Unassembled WGS sequence"/>
</dbReference>
<dbReference type="PROSITE" id="PS51197">
    <property type="entry name" value="HTH_RRF2_2"/>
    <property type="match status" value="1"/>
</dbReference>
<name>A0ABU0E4F3_9FIRM</name>
<dbReference type="Gene3D" id="1.10.10.10">
    <property type="entry name" value="Winged helix-like DNA-binding domain superfamily/Winged helix DNA-binding domain"/>
    <property type="match status" value="1"/>
</dbReference>
<dbReference type="EMBL" id="JAUSUR010000004">
    <property type="protein sequence ID" value="MDQ0361783.1"/>
    <property type="molecule type" value="Genomic_DNA"/>
</dbReference>
<dbReference type="PANTHER" id="PTHR33221">
    <property type="entry name" value="WINGED HELIX-TURN-HELIX TRANSCRIPTIONAL REGULATOR, RRF2 FAMILY"/>
    <property type="match status" value="1"/>
</dbReference>
<dbReference type="InterPro" id="IPR036390">
    <property type="entry name" value="WH_DNA-bd_sf"/>
</dbReference>
<keyword evidence="2" id="KW-1185">Reference proteome</keyword>
<dbReference type="Pfam" id="PF02082">
    <property type="entry name" value="Rrf2"/>
    <property type="match status" value="1"/>
</dbReference>
<sequence length="144" mass="16557">MKFSTKTKYGLSAMILLAEYYESKTLKSLVSLSEELGISKIYLEQVFSQLKGNELVVSIKGPKGGYRLSRDAKEISVLNILQATESSLFDAEESPSNNIEITSFEMVFHPFQNHIVEFFSKISLYDLMEKFDQINFNDSFMYYL</sequence>